<dbReference type="SUPFAM" id="SSF54695">
    <property type="entry name" value="POZ domain"/>
    <property type="match status" value="1"/>
</dbReference>
<protein>
    <recommendedName>
        <fullName evidence="2">BTB domain-containing protein</fullName>
    </recommendedName>
</protein>
<evidence type="ECO:0000313" key="3">
    <source>
        <dbReference type="EMBL" id="TXB97456.1"/>
    </source>
</evidence>
<evidence type="ECO:0000256" key="1">
    <source>
        <dbReference type="SAM" id="MobiDB-lite"/>
    </source>
</evidence>
<name>A0A5C6SG85_FUSOC</name>
<comment type="caution">
    <text evidence="3">The sequence shown here is derived from an EMBL/GenBank/DDBJ whole genome shotgun (WGS) entry which is preliminary data.</text>
</comment>
<dbReference type="Proteomes" id="UP000321331">
    <property type="component" value="Unassembled WGS sequence"/>
</dbReference>
<evidence type="ECO:0000259" key="2">
    <source>
        <dbReference type="PROSITE" id="PS50097"/>
    </source>
</evidence>
<feature type="region of interest" description="Disordered" evidence="1">
    <location>
        <begin position="152"/>
        <end position="173"/>
    </location>
</feature>
<dbReference type="InterPro" id="IPR011333">
    <property type="entry name" value="SKP1/BTB/POZ_sf"/>
</dbReference>
<dbReference type="InterPro" id="IPR000210">
    <property type="entry name" value="BTB/POZ_dom"/>
</dbReference>
<dbReference type="AlphaFoldDB" id="A0A5C6SG85"/>
<dbReference type="PANTHER" id="PTHR47843">
    <property type="entry name" value="BTB DOMAIN-CONTAINING PROTEIN-RELATED"/>
    <property type="match status" value="1"/>
</dbReference>
<proteinExistence type="predicted"/>
<organism evidence="3 4">
    <name type="scientific">Fusarium oxysporum f. sp. cubense</name>
    <dbReference type="NCBI Taxonomy" id="61366"/>
    <lineage>
        <taxon>Eukaryota</taxon>
        <taxon>Fungi</taxon>
        <taxon>Dikarya</taxon>
        <taxon>Ascomycota</taxon>
        <taxon>Pezizomycotina</taxon>
        <taxon>Sordariomycetes</taxon>
        <taxon>Hypocreomycetidae</taxon>
        <taxon>Hypocreales</taxon>
        <taxon>Nectriaceae</taxon>
        <taxon>Fusarium</taxon>
        <taxon>Fusarium oxysporum species complex</taxon>
    </lineage>
</organism>
<dbReference type="EMBL" id="VMNF01000014">
    <property type="protein sequence ID" value="TXB97456.1"/>
    <property type="molecule type" value="Genomic_DNA"/>
</dbReference>
<accession>A0A5C6SG85</accession>
<dbReference type="PROSITE" id="PS50097">
    <property type="entry name" value="BTB"/>
    <property type="match status" value="1"/>
</dbReference>
<gene>
    <name evidence="3" type="ORF">FocTR4_00012011</name>
</gene>
<feature type="compositionally biased region" description="Acidic residues" evidence="1">
    <location>
        <begin position="106"/>
        <end position="116"/>
    </location>
</feature>
<reference evidence="3 4" key="1">
    <citation type="submission" date="2019-07" db="EMBL/GenBank/DDBJ databases">
        <title>The First High-Quality Draft Genome Sequence of the Causal Agent of the Current Panama Disease Epidemic.</title>
        <authorList>
            <person name="Warmington R.J."/>
            <person name="Kay W."/>
            <person name="Jeffries A."/>
            <person name="Bebber D."/>
            <person name="Moore K."/>
            <person name="Studholme D.J."/>
        </authorList>
    </citation>
    <scope>NUCLEOTIDE SEQUENCE [LARGE SCALE GENOMIC DNA]</scope>
    <source>
        <strain evidence="3 4">TR4</strain>
    </source>
</reference>
<dbReference type="Gene3D" id="3.30.710.10">
    <property type="entry name" value="Potassium Channel Kv1.1, Chain A"/>
    <property type="match status" value="1"/>
</dbReference>
<feature type="domain" description="BTB" evidence="2">
    <location>
        <begin position="16"/>
        <end position="85"/>
    </location>
</feature>
<feature type="region of interest" description="Disordered" evidence="1">
    <location>
        <begin position="83"/>
        <end position="122"/>
    </location>
</feature>
<sequence length="365" mass="40915">MERVSKKAIASVATSKPFRFLIGPHQTEYTIHSALVAHQSPALAAMVNGKSQESRECSVKWDDVDEIVFNSFWQFVYTGDYDTPEPLRPTQRTSGRGDHKSGTADEPPEPEPEPEPEPAARPAVGEAELLAAIPVFAESVFSDLPQVSAAESEAQAQAQAQAEEESTYGTESTEMSPTFYTYFWRSPAGSRPSSALEQENQGSVQKSFLWGSFLRSWESPHEVIDIDKSLKDQTNRFVHHAKVFTLADRYGVKRLAEISRGKLYHDLIDLERKGMDSKNVVELVRYAFEELVPDQLRDLVVDFSACVVERIWGDKKFQKLLEKHGILSKALIKQLLLRLAEPPSRLYSALTSIQVSQVWGSNLIT</sequence>
<evidence type="ECO:0000313" key="4">
    <source>
        <dbReference type="Proteomes" id="UP000321331"/>
    </source>
</evidence>